<feature type="non-terminal residue" evidence="1">
    <location>
        <position position="40"/>
    </location>
</feature>
<name>A0ACA9SCJ3_9GLOM</name>
<feature type="non-terminal residue" evidence="1">
    <location>
        <position position="1"/>
    </location>
</feature>
<dbReference type="EMBL" id="CAJVQC010111587">
    <property type="protein sequence ID" value="CAG8835322.1"/>
    <property type="molecule type" value="Genomic_DNA"/>
</dbReference>
<evidence type="ECO:0000313" key="1">
    <source>
        <dbReference type="EMBL" id="CAG8835322.1"/>
    </source>
</evidence>
<gene>
    <name evidence="1" type="ORF">RPERSI_LOCUS29508</name>
</gene>
<comment type="caution">
    <text evidence="1">The sequence shown here is derived from an EMBL/GenBank/DDBJ whole genome shotgun (WGS) entry which is preliminary data.</text>
</comment>
<accession>A0ACA9SCJ3</accession>
<dbReference type="Proteomes" id="UP000789920">
    <property type="component" value="Unassembled WGS sequence"/>
</dbReference>
<evidence type="ECO:0000313" key="2">
    <source>
        <dbReference type="Proteomes" id="UP000789920"/>
    </source>
</evidence>
<organism evidence="1 2">
    <name type="scientific">Racocetra persica</name>
    <dbReference type="NCBI Taxonomy" id="160502"/>
    <lineage>
        <taxon>Eukaryota</taxon>
        <taxon>Fungi</taxon>
        <taxon>Fungi incertae sedis</taxon>
        <taxon>Mucoromycota</taxon>
        <taxon>Glomeromycotina</taxon>
        <taxon>Glomeromycetes</taxon>
        <taxon>Diversisporales</taxon>
        <taxon>Gigasporaceae</taxon>
        <taxon>Racocetra</taxon>
    </lineage>
</organism>
<keyword evidence="2" id="KW-1185">Reference proteome</keyword>
<sequence>VAEIEPKSDDEETIIDYSAPDIKNGDEKEFKHIDNFDNSF</sequence>
<proteinExistence type="predicted"/>
<protein>
    <submittedName>
        <fullName evidence="1">11930_t:CDS:1</fullName>
    </submittedName>
</protein>
<reference evidence="1" key="1">
    <citation type="submission" date="2021-06" db="EMBL/GenBank/DDBJ databases">
        <authorList>
            <person name="Kallberg Y."/>
            <person name="Tangrot J."/>
            <person name="Rosling A."/>
        </authorList>
    </citation>
    <scope>NUCLEOTIDE SEQUENCE</scope>
    <source>
        <strain evidence="1">MA461A</strain>
    </source>
</reference>